<evidence type="ECO:0000313" key="1">
    <source>
        <dbReference type="EMBL" id="HGE65557.1"/>
    </source>
</evidence>
<name>A0A7C3YBH2_9EURY</name>
<dbReference type="EMBL" id="DTPI01000004">
    <property type="protein sequence ID" value="HGE65557.1"/>
    <property type="molecule type" value="Genomic_DNA"/>
</dbReference>
<accession>A0A7C3YBH2</accession>
<dbReference type="AlphaFoldDB" id="A0A7C3YBH2"/>
<comment type="caution">
    <text evidence="1">The sequence shown here is derived from an EMBL/GenBank/DDBJ whole genome shotgun (WGS) entry which is preliminary data.</text>
</comment>
<protein>
    <submittedName>
        <fullName evidence="1">Uncharacterized protein</fullName>
    </submittedName>
</protein>
<gene>
    <name evidence="1" type="ORF">ENX77_00210</name>
</gene>
<proteinExistence type="predicted"/>
<organism evidence="1">
    <name type="scientific">Geoglobus ahangari</name>
    <dbReference type="NCBI Taxonomy" id="113653"/>
    <lineage>
        <taxon>Archaea</taxon>
        <taxon>Methanobacteriati</taxon>
        <taxon>Methanobacteriota</taxon>
        <taxon>Archaeoglobi</taxon>
        <taxon>Archaeoglobales</taxon>
        <taxon>Archaeoglobaceae</taxon>
        <taxon>Geoglobus</taxon>
    </lineage>
</organism>
<sequence length="103" mass="11799">MEHLRSRGILIVDCDLCPLHKIPRTKIRVKAAVNCLKNNNIRHLEISRDAPVIAILPDKVKSSLIKNLKESLPEIGIRIVKDFQFTHLEGLKSAIEQVPEFRR</sequence>
<reference evidence="1" key="1">
    <citation type="journal article" date="2020" name="mSystems">
        <title>Genome- and Community-Level Interaction Insights into Carbon Utilization and Element Cycling Functions of Hydrothermarchaeota in Hydrothermal Sediment.</title>
        <authorList>
            <person name="Zhou Z."/>
            <person name="Liu Y."/>
            <person name="Xu W."/>
            <person name="Pan J."/>
            <person name="Luo Z.H."/>
            <person name="Li M."/>
        </authorList>
    </citation>
    <scope>NUCLEOTIDE SEQUENCE [LARGE SCALE GENOMIC DNA]</scope>
    <source>
        <strain evidence="1">SpSt-97</strain>
    </source>
</reference>